<dbReference type="PANTHER" id="PTHR33365">
    <property type="entry name" value="YALI0B05434P"/>
    <property type="match status" value="1"/>
</dbReference>
<proteinExistence type="inferred from homology"/>
<organism evidence="3 4">
    <name type="scientific">Apiospora saccharicola</name>
    <dbReference type="NCBI Taxonomy" id="335842"/>
    <lineage>
        <taxon>Eukaryota</taxon>
        <taxon>Fungi</taxon>
        <taxon>Dikarya</taxon>
        <taxon>Ascomycota</taxon>
        <taxon>Pezizomycotina</taxon>
        <taxon>Sordariomycetes</taxon>
        <taxon>Xylariomycetidae</taxon>
        <taxon>Amphisphaeriales</taxon>
        <taxon>Apiosporaceae</taxon>
        <taxon>Apiospora</taxon>
    </lineage>
</organism>
<keyword evidence="4" id="KW-1185">Reference proteome</keyword>
<sequence length="125" mass="14904">MRAHGFDDNTTPNNADENPEWHSIYVFHQLHCVNMLRMSLYPEYYDRAKDPLLHVLHLEHCIETMRRSVMCNSDVTPFSFRYVNNTQEAREWDRAPHVCRKFDRIHKWAKDLPGIWLPSVGELPP</sequence>
<gene>
    <name evidence="3" type="ORF">PG996_009877</name>
</gene>
<dbReference type="Proteomes" id="UP001446871">
    <property type="component" value="Unassembled WGS sequence"/>
</dbReference>
<name>A0ABR1UMP1_9PEZI</name>
<evidence type="ECO:0000256" key="2">
    <source>
        <dbReference type="ARBA" id="ARBA00035112"/>
    </source>
</evidence>
<protein>
    <recommendedName>
        <fullName evidence="5">Tat pathway signal sequence protein</fullName>
    </recommendedName>
</protein>
<evidence type="ECO:0000256" key="1">
    <source>
        <dbReference type="ARBA" id="ARBA00004685"/>
    </source>
</evidence>
<dbReference type="EMBL" id="JAQQWM010000006">
    <property type="protein sequence ID" value="KAK8059947.1"/>
    <property type="molecule type" value="Genomic_DNA"/>
</dbReference>
<evidence type="ECO:0000313" key="4">
    <source>
        <dbReference type="Proteomes" id="UP001446871"/>
    </source>
</evidence>
<dbReference type="Pfam" id="PF11807">
    <property type="entry name" value="UstYa"/>
    <property type="match status" value="1"/>
</dbReference>
<evidence type="ECO:0008006" key="5">
    <source>
        <dbReference type="Google" id="ProtNLM"/>
    </source>
</evidence>
<dbReference type="InterPro" id="IPR021765">
    <property type="entry name" value="UstYa-like"/>
</dbReference>
<comment type="caution">
    <text evidence="3">The sequence shown here is derived from an EMBL/GenBank/DDBJ whole genome shotgun (WGS) entry which is preliminary data.</text>
</comment>
<reference evidence="3 4" key="1">
    <citation type="submission" date="2023-01" db="EMBL/GenBank/DDBJ databases">
        <title>Analysis of 21 Apiospora genomes using comparative genomics revels a genus with tremendous synthesis potential of carbohydrate active enzymes and secondary metabolites.</title>
        <authorList>
            <person name="Sorensen T."/>
        </authorList>
    </citation>
    <scope>NUCLEOTIDE SEQUENCE [LARGE SCALE GENOMIC DNA]</scope>
    <source>
        <strain evidence="3 4">CBS 83171</strain>
    </source>
</reference>
<evidence type="ECO:0000313" key="3">
    <source>
        <dbReference type="EMBL" id="KAK8059947.1"/>
    </source>
</evidence>
<dbReference type="PANTHER" id="PTHR33365:SF4">
    <property type="entry name" value="CYCLOCHLOROTINE BIOSYNTHESIS PROTEIN O"/>
    <property type="match status" value="1"/>
</dbReference>
<accession>A0ABR1UMP1</accession>
<comment type="pathway">
    <text evidence="1">Mycotoxin biosynthesis.</text>
</comment>
<comment type="similarity">
    <text evidence="2">Belongs to the ustYa family.</text>
</comment>